<keyword evidence="1" id="KW-0732">Signal</keyword>
<dbReference type="Proteomes" id="UP000464374">
    <property type="component" value="Chromosome"/>
</dbReference>
<dbReference type="RefSeq" id="WP_162662034.1">
    <property type="nucleotide sequence ID" value="NZ_CP048020.1"/>
</dbReference>
<evidence type="ECO:0000256" key="1">
    <source>
        <dbReference type="SAM" id="SignalP"/>
    </source>
</evidence>
<gene>
    <name evidence="2" type="ORF">GWP43_00740</name>
</gene>
<dbReference type="SUPFAM" id="SSF50998">
    <property type="entry name" value="Quinoprotein alcohol dehydrogenase-like"/>
    <property type="match status" value="1"/>
</dbReference>
<sequence length="442" mass="50382">MKKYSLFILSALLLTACSSCDLLFNSNKQKDTEREPSYTPNYAWQLKLDGMQIHSQAYTADNYLYLLQNIEREKEDGVQLIKIDMETGAYVWKADQIFDGHQWYSSNIVKADNKLYFMRKNGIIYCYSDIDGTRLARIQVGTTEQEALHNRYKLKTIVTDGTALYWGSAGDPGSINAHLLKLDLDTIDYTQNGAIQIRVPRSLYTKADWRQCTFWSAPIIDGNILFFNTFNIKHPDGYSTLVAIDLQSETVKWEKELHGLQGRVNNDLIIKDNILYMLDVTALLRVDKHTGEVLTRYDDEKDPPYTQPLMIPTVSLCGIWYDDGRLYYTTVGSTETASQTGMSKDLVYSLVCIDAKTLKFLWGFHPVSGTSSTYPVVKDGKAYIVTHIDGLRVFDAKTGKLLGVDKSIIAWGNEANVLYKDYFIFFNKNFKTNRATLCAIRV</sequence>
<evidence type="ECO:0008006" key="4">
    <source>
        <dbReference type="Google" id="ProtNLM"/>
    </source>
</evidence>
<dbReference type="InterPro" id="IPR015943">
    <property type="entry name" value="WD40/YVTN_repeat-like_dom_sf"/>
</dbReference>
<name>A0A6P1XXV4_9SPIR</name>
<feature type="signal peptide" evidence="1">
    <location>
        <begin position="1"/>
        <end position="19"/>
    </location>
</feature>
<dbReference type="Gene3D" id="2.130.10.10">
    <property type="entry name" value="YVTN repeat-like/Quinoprotein amine dehydrogenase"/>
    <property type="match status" value="1"/>
</dbReference>
<dbReference type="EMBL" id="CP048020">
    <property type="protein sequence ID" value="QHX42221.1"/>
    <property type="molecule type" value="Genomic_DNA"/>
</dbReference>
<proteinExistence type="predicted"/>
<dbReference type="KEGG" id="trz:GWP43_00740"/>
<accession>A0A6P1XXV4</accession>
<protein>
    <recommendedName>
        <fullName evidence="4">Lipoprotein</fullName>
    </recommendedName>
</protein>
<dbReference type="PROSITE" id="PS51257">
    <property type="entry name" value="PROKAR_LIPOPROTEIN"/>
    <property type="match status" value="1"/>
</dbReference>
<dbReference type="PANTHER" id="PTHR34512">
    <property type="entry name" value="CELL SURFACE PROTEIN"/>
    <property type="match status" value="1"/>
</dbReference>
<organism evidence="2 3">
    <name type="scientific">Treponema vincentii</name>
    <dbReference type="NCBI Taxonomy" id="69710"/>
    <lineage>
        <taxon>Bacteria</taxon>
        <taxon>Pseudomonadati</taxon>
        <taxon>Spirochaetota</taxon>
        <taxon>Spirochaetia</taxon>
        <taxon>Spirochaetales</taxon>
        <taxon>Treponemataceae</taxon>
        <taxon>Treponema</taxon>
    </lineage>
</organism>
<feature type="chain" id="PRO_5026904233" description="Lipoprotein" evidence="1">
    <location>
        <begin position="20"/>
        <end position="442"/>
    </location>
</feature>
<dbReference type="PANTHER" id="PTHR34512:SF30">
    <property type="entry name" value="OUTER MEMBRANE PROTEIN ASSEMBLY FACTOR BAMB"/>
    <property type="match status" value="1"/>
</dbReference>
<evidence type="ECO:0000313" key="3">
    <source>
        <dbReference type="Proteomes" id="UP000464374"/>
    </source>
</evidence>
<reference evidence="2 3" key="1">
    <citation type="submission" date="2020-01" db="EMBL/GenBank/DDBJ databases">
        <title>Complete genome sequence of a human oral phylogroup 1 Treponema sp. strain ATCC 700766, originally isolated from periodontitis dental plaque.</title>
        <authorList>
            <person name="Chan Y."/>
            <person name="Huo Y.-B."/>
            <person name="Yu X.-L."/>
            <person name="Zeng H."/>
            <person name="Leung W.-K."/>
            <person name="Watt R.M."/>
        </authorList>
    </citation>
    <scope>NUCLEOTIDE SEQUENCE [LARGE SCALE GENOMIC DNA]</scope>
    <source>
        <strain evidence="2 3">OMZ 804</strain>
    </source>
</reference>
<evidence type="ECO:0000313" key="2">
    <source>
        <dbReference type="EMBL" id="QHX42221.1"/>
    </source>
</evidence>
<dbReference type="AlphaFoldDB" id="A0A6P1XXV4"/>
<dbReference type="InterPro" id="IPR011047">
    <property type="entry name" value="Quinoprotein_ADH-like_sf"/>
</dbReference>